<sequence>MSTPTIEVLGISTAAAEEHDVLSNLEDKSAPHPRLRLHGRITVFDQDGSFDTVNIRLRGAIRTRIGAQLSVEKLPISTELRSNLDFKPVYSASQQQTDEQHLDFICPVPSTSERCKSSHEERSLNTRHRTSTQGEGLDAILPSMTITGSTYITRVTALKDRHLVHGSCDVLYWLEALFLRCGSREVVRKLSCPVDISSLAMPMEVEVSPPLSSPSSASSNKSHETDRVEQLAKPYSGRPINRFFHSQAHPELSVHMPKRLGYLISDSSSMATGCRRLSIPVAVDVVLPSPSRSTQQLQARESTQTQAQTGIKCLKCSVKAKWFTRKVFTTGPSAVETAVHSTTVSIQDLSVTLPPLYTNTPGSDLSSHNSIPSSISTNYTTSMDIDLLLPESVTSPSVSSELLDISYTLDLSMKFESEEMLKGPFMANFRLPVTLRAAEPYSVIGRHCLDPLLGYIEENAEELLYAPPPYMP</sequence>
<accession>W9YDG7</accession>
<dbReference type="OrthoDB" id="4157504at2759"/>
<proteinExistence type="predicted"/>
<gene>
    <name evidence="2" type="ORF">A1O1_08478</name>
</gene>
<evidence type="ECO:0000313" key="2">
    <source>
        <dbReference type="EMBL" id="EXJ80334.1"/>
    </source>
</evidence>
<dbReference type="EMBL" id="AMWN01000008">
    <property type="protein sequence ID" value="EXJ80334.1"/>
    <property type="molecule type" value="Genomic_DNA"/>
</dbReference>
<comment type="caution">
    <text evidence="2">The sequence shown here is derived from an EMBL/GenBank/DDBJ whole genome shotgun (WGS) entry which is preliminary data.</text>
</comment>
<reference evidence="2 3" key="1">
    <citation type="submission" date="2013-03" db="EMBL/GenBank/DDBJ databases">
        <title>The Genome Sequence of Capronia coronata CBS 617.96.</title>
        <authorList>
            <consortium name="The Broad Institute Genomics Platform"/>
            <person name="Cuomo C."/>
            <person name="de Hoog S."/>
            <person name="Gorbushina A."/>
            <person name="Walker B."/>
            <person name="Young S.K."/>
            <person name="Zeng Q."/>
            <person name="Gargeya S."/>
            <person name="Fitzgerald M."/>
            <person name="Haas B."/>
            <person name="Abouelleil A."/>
            <person name="Allen A.W."/>
            <person name="Alvarado L."/>
            <person name="Arachchi H.M."/>
            <person name="Berlin A.M."/>
            <person name="Chapman S.B."/>
            <person name="Gainer-Dewar J."/>
            <person name="Goldberg J."/>
            <person name="Griggs A."/>
            <person name="Gujja S."/>
            <person name="Hansen M."/>
            <person name="Howarth C."/>
            <person name="Imamovic A."/>
            <person name="Ireland A."/>
            <person name="Larimer J."/>
            <person name="McCowan C."/>
            <person name="Murphy C."/>
            <person name="Pearson M."/>
            <person name="Poon T.W."/>
            <person name="Priest M."/>
            <person name="Roberts A."/>
            <person name="Saif S."/>
            <person name="Shea T."/>
            <person name="Sisk P."/>
            <person name="Sykes S."/>
            <person name="Wortman J."/>
            <person name="Nusbaum C."/>
            <person name="Birren B."/>
        </authorList>
    </citation>
    <scope>NUCLEOTIDE SEQUENCE [LARGE SCALE GENOMIC DNA]</scope>
    <source>
        <strain evidence="2 3">CBS 617.96</strain>
    </source>
</reference>
<dbReference type="RefSeq" id="XP_007727528.1">
    <property type="nucleotide sequence ID" value="XM_007729338.1"/>
</dbReference>
<dbReference type="HOGENOM" id="CLU_609709_0_0_1"/>
<dbReference type="AlphaFoldDB" id="W9YDG7"/>
<keyword evidence="3" id="KW-1185">Reference proteome</keyword>
<protein>
    <submittedName>
        <fullName evidence="2">Uncharacterized protein</fullName>
    </submittedName>
</protein>
<organism evidence="2 3">
    <name type="scientific">Capronia coronata CBS 617.96</name>
    <dbReference type="NCBI Taxonomy" id="1182541"/>
    <lineage>
        <taxon>Eukaryota</taxon>
        <taxon>Fungi</taxon>
        <taxon>Dikarya</taxon>
        <taxon>Ascomycota</taxon>
        <taxon>Pezizomycotina</taxon>
        <taxon>Eurotiomycetes</taxon>
        <taxon>Chaetothyriomycetidae</taxon>
        <taxon>Chaetothyriales</taxon>
        <taxon>Herpotrichiellaceae</taxon>
        <taxon>Capronia</taxon>
    </lineage>
</organism>
<feature type="region of interest" description="Disordered" evidence="1">
    <location>
        <begin position="206"/>
        <end position="229"/>
    </location>
</feature>
<name>W9YDG7_9EURO</name>
<dbReference type="Proteomes" id="UP000019484">
    <property type="component" value="Unassembled WGS sequence"/>
</dbReference>
<feature type="compositionally biased region" description="Low complexity" evidence="1">
    <location>
        <begin position="208"/>
        <end position="220"/>
    </location>
</feature>
<dbReference type="GeneID" id="19163327"/>
<evidence type="ECO:0000313" key="3">
    <source>
        <dbReference type="Proteomes" id="UP000019484"/>
    </source>
</evidence>
<evidence type="ECO:0000256" key="1">
    <source>
        <dbReference type="SAM" id="MobiDB-lite"/>
    </source>
</evidence>